<dbReference type="CDD" id="cd02042">
    <property type="entry name" value="ParAB_family"/>
    <property type="match status" value="1"/>
</dbReference>
<dbReference type="EMBL" id="CP019384">
    <property type="protein sequence ID" value="QAT17042.1"/>
    <property type="molecule type" value="Genomic_DNA"/>
</dbReference>
<dbReference type="InterPro" id="IPR032640">
    <property type="entry name" value="AMPK1_CBM"/>
</dbReference>
<organism evidence="3 4">
    <name type="scientific">Velamenicoccus archaeovorus</name>
    <dbReference type="NCBI Taxonomy" id="1930593"/>
    <lineage>
        <taxon>Bacteria</taxon>
        <taxon>Pseudomonadati</taxon>
        <taxon>Candidatus Omnitrophota</taxon>
        <taxon>Candidatus Velamenicoccus</taxon>
    </lineage>
</organism>
<sequence>MGQTLGPEVDMEIFAVANQKGGCGKTTTACNLAAALALNGKKTLLIDLDPQAHASMGLGVEKDIGIYDCLSKISKNKCSLKDIIVNIGPNFDLAPSNIMLSTIDQELSDEIGRESRLQDILKDFQGAYDFCLIDCPPNLGLLTVNAIRAAHQMIIPVEASRFSVDGVQRLVEIVDLIRDRLGHKVSYRVLVNNFDSRLRHSFNVLNQIKETFGSKVFNTIVHINVKIKESQSEAKTIFAFDKYSRGAKDYFSLSREIISGEGALMEKITAAMKKIVKKKTRELLPVEFQFTGSANDSVYVVGEFNNWSLDDRSRLTKDNGIWKTQVSLKPGNYKYRFVVDGKWTEDPSNPISEKNPFGELDSILMVSDEA</sequence>
<dbReference type="FunFam" id="3.40.50.300:FF:000285">
    <property type="entry name" value="Sporulation initiation inhibitor Soj"/>
    <property type="match status" value="1"/>
</dbReference>
<feature type="domain" description="AAA" evidence="1">
    <location>
        <begin position="11"/>
        <end position="184"/>
    </location>
</feature>
<name>A0A410P4J0_VELA1</name>
<dbReference type="SUPFAM" id="SSF81296">
    <property type="entry name" value="E set domains"/>
    <property type="match status" value="1"/>
</dbReference>
<evidence type="ECO:0000259" key="2">
    <source>
        <dbReference type="Pfam" id="PF16561"/>
    </source>
</evidence>
<dbReference type="Gene3D" id="2.60.40.10">
    <property type="entry name" value="Immunoglobulins"/>
    <property type="match status" value="1"/>
</dbReference>
<dbReference type="InterPro" id="IPR013783">
    <property type="entry name" value="Ig-like_fold"/>
</dbReference>
<dbReference type="InterPro" id="IPR014756">
    <property type="entry name" value="Ig_E-set"/>
</dbReference>
<evidence type="ECO:0000259" key="1">
    <source>
        <dbReference type="Pfam" id="PF13614"/>
    </source>
</evidence>
<proteinExistence type="predicted"/>
<dbReference type="InterPro" id="IPR027417">
    <property type="entry name" value="P-loop_NTPase"/>
</dbReference>
<dbReference type="KEGG" id="vai:BU251_04475"/>
<dbReference type="Pfam" id="PF13614">
    <property type="entry name" value="AAA_31"/>
    <property type="match status" value="1"/>
</dbReference>
<dbReference type="OrthoDB" id="9815116at2"/>
<dbReference type="CDD" id="cd02859">
    <property type="entry name" value="E_set_AMPKbeta_like_N"/>
    <property type="match status" value="1"/>
</dbReference>
<dbReference type="Gene3D" id="3.40.50.300">
    <property type="entry name" value="P-loop containing nucleotide triphosphate hydrolases"/>
    <property type="match status" value="1"/>
</dbReference>
<gene>
    <name evidence="3" type="ORF">BU251_04475</name>
</gene>
<dbReference type="InterPro" id="IPR050678">
    <property type="entry name" value="DNA_Partitioning_ATPase"/>
</dbReference>
<dbReference type="PANTHER" id="PTHR13696">
    <property type="entry name" value="P-LOOP CONTAINING NUCLEOSIDE TRIPHOSPHATE HYDROLASE"/>
    <property type="match status" value="1"/>
</dbReference>
<accession>A0A410P4J0</accession>
<dbReference type="SUPFAM" id="SSF52540">
    <property type="entry name" value="P-loop containing nucleoside triphosphate hydrolases"/>
    <property type="match status" value="1"/>
</dbReference>
<keyword evidence="4" id="KW-1185">Reference proteome</keyword>
<dbReference type="PANTHER" id="PTHR13696:SF99">
    <property type="entry name" value="COBYRINIC ACID AC-DIAMIDE SYNTHASE"/>
    <property type="match status" value="1"/>
</dbReference>
<evidence type="ECO:0000313" key="3">
    <source>
        <dbReference type="EMBL" id="QAT17042.1"/>
    </source>
</evidence>
<dbReference type="Proteomes" id="UP000287243">
    <property type="component" value="Chromosome"/>
</dbReference>
<protein>
    <submittedName>
        <fullName evidence="3">Uncharacterized protein</fullName>
    </submittedName>
</protein>
<dbReference type="Pfam" id="PF16561">
    <property type="entry name" value="AMPK1_CBM"/>
    <property type="match status" value="1"/>
</dbReference>
<dbReference type="InterPro" id="IPR025669">
    <property type="entry name" value="AAA_dom"/>
</dbReference>
<feature type="domain" description="AMP-activated protein kinase glycogen-binding" evidence="2">
    <location>
        <begin position="285"/>
        <end position="367"/>
    </location>
</feature>
<evidence type="ECO:0000313" key="4">
    <source>
        <dbReference type="Proteomes" id="UP000287243"/>
    </source>
</evidence>
<dbReference type="AlphaFoldDB" id="A0A410P4J0"/>
<reference evidence="3 4" key="1">
    <citation type="submission" date="2017-01" db="EMBL/GenBank/DDBJ databases">
        <title>First insights into the biology of 'candidatus Vampirococcus archaeovorus'.</title>
        <authorList>
            <person name="Kizina J."/>
            <person name="Jordan S."/>
            <person name="Stueber K."/>
            <person name="Reinhardt R."/>
            <person name="Harder J."/>
        </authorList>
    </citation>
    <scope>NUCLEOTIDE SEQUENCE [LARGE SCALE GENOMIC DNA]</scope>
    <source>
        <strain evidence="3 4">LiM</strain>
    </source>
</reference>